<dbReference type="Gene3D" id="1.10.4100.10">
    <property type="entry name" value="2-methylcitrate dehydratase PrpD"/>
    <property type="match status" value="1"/>
</dbReference>
<feature type="domain" description="MmgE/PrpD N-terminal" evidence="3">
    <location>
        <begin position="33"/>
        <end position="270"/>
    </location>
</feature>
<dbReference type="InterPro" id="IPR045337">
    <property type="entry name" value="MmgE_PrpD_C"/>
</dbReference>
<dbReference type="InterPro" id="IPR042183">
    <property type="entry name" value="MmgE/PrpD_sf_1"/>
</dbReference>
<evidence type="ECO:0000259" key="4">
    <source>
        <dbReference type="Pfam" id="PF19305"/>
    </source>
</evidence>
<dbReference type="Gene3D" id="3.30.1330.120">
    <property type="entry name" value="2-methylcitrate dehydratase PrpD"/>
    <property type="match status" value="1"/>
</dbReference>
<dbReference type="InterPro" id="IPR045336">
    <property type="entry name" value="MmgE_PrpD_N"/>
</dbReference>
<reference evidence="6" key="1">
    <citation type="submission" date="2017-10" db="EMBL/GenBank/DDBJ databases">
        <title>Whole genome sequencing of various Bordetella species.</title>
        <authorList>
            <person name="Weigand M.R."/>
            <person name="Loparev V."/>
            <person name="Peng Y."/>
            <person name="Bowden K.E."/>
            <person name="Tondella M.L."/>
            <person name="Williams M.M."/>
        </authorList>
    </citation>
    <scope>NUCLEOTIDE SEQUENCE [LARGE SCALE GENOMIC DNA]</scope>
    <source>
        <strain evidence="6">H720</strain>
    </source>
</reference>
<dbReference type="Pfam" id="PF19305">
    <property type="entry name" value="MmgE_PrpD_C"/>
    <property type="match status" value="1"/>
</dbReference>
<dbReference type="Proteomes" id="UP000282741">
    <property type="component" value="Chromosome"/>
</dbReference>
<accession>A0AAN1RTI8</accession>
<organism evidence="5 6">
    <name type="scientific">Bordetella hinzii</name>
    <dbReference type="NCBI Taxonomy" id="103855"/>
    <lineage>
        <taxon>Bacteria</taxon>
        <taxon>Pseudomonadati</taxon>
        <taxon>Pseudomonadota</taxon>
        <taxon>Betaproteobacteria</taxon>
        <taxon>Burkholderiales</taxon>
        <taxon>Alcaligenaceae</taxon>
        <taxon>Bordetella</taxon>
    </lineage>
</organism>
<protein>
    <submittedName>
        <fullName evidence="5">MmgE/PrpD family protein</fullName>
    </submittedName>
</protein>
<proteinExistence type="inferred from homology"/>
<evidence type="ECO:0000313" key="5">
    <source>
        <dbReference type="EMBL" id="AZW15752.1"/>
    </source>
</evidence>
<dbReference type="PANTHER" id="PTHR16943">
    <property type="entry name" value="2-METHYLCITRATE DEHYDRATASE-RELATED"/>
    <property type="match status" value="1"/>
</dbReference>
<dbReference type="InterPro" id="IPR042188">
    <property type="entry name" value="MmgE/PrpD_sf_2"/>
</dbReference>
<dbReference type="InterPro" id="IPR005656">
    <property type="entry name" value="MmgE_PrpD"/>
</dbReference>
<name>A0AAN1RTI8_9BORD</name>
<dbReference type="Pfam" id="PF03972">
    <property type="entry name" value="MmgE_PrpD_N"/>
    <property type="match status" value="1"/>
</dbReference>
<evidence type="ECO:0000256" key="1">
    <source>
        <dbReference type="ARBA" id="ARBA00006174"/>
    </source>
</evidence>
<dbReference type="EMBL" id="CP024172">
    <property type="protein sequence ID" value="AZW15752.1"/>
    <property type="molecule type" value="Genomic_DNA"/>
</dbReference>
<dbReference type="PANTHER" id="PTHR16943:SF8">
    <property type="entry name" value="2-METHYLCITRATE DEHYDRATASE"/>
    <property type="match status" value="1"/>
</dbReference>
<evidence type="ECO:0000313" key="6">
    <source>
        <dbReference type="Proteomes" id="UP000282741"/>
    </source>
</evidence>
<dbReference type="GO" id="GO:0016829">
    <property type="term" value="F:lyase activity"/>
    <property type="evidence" value="ECO:0007669"/>
    <property type="project" value="InterPro"/>
</dbReference>
<feature type="domain" description="MmgE/PrpD C-terminal" evidence="4">
    <location>
        <begin position="300"/>
        <end position="466"/>
    </location>
</feature>
<evidence type="ECO:0000256" key="2">
    <source>
        <dbReference type="SAM" id="MobiDB-lite"/>
    </source>
</evidence>
<dbReference type="InterPro" id="IPR036148">
    <property type="entry name" value="MmgE/PrpD_sf"/>
</dbReference>
<evidence type="ECO:0000259" key="3">
    <source>
        <dbReference type="Pfam" id="PF03972"/>
    </source>
</evidence>
<sequence>MGHRCEPRRRQSGLIAMPNPHSRPNRTPFISTQLARHAVHSDIDAIPPAVRQRATHLMLDALGIALASTQWDFARQTLAGLRELAGPGGDQPVIGHGQNLPMRDAVIMNALLIHGLDYDDTHPSGVIHATTSVLPAVLGLSTRLNASGRDLLNAYVLGVETATRLGAAAKGGFHQVGFHPTGLIGAFGCTLAAARLLRLDVDRAIDAQGITLSVASGSLECLEDGAWTKRLHPGWGAAAGITAATLAKHGFVGPGAAYEGRFGLYPSHLGAFYEKCDLDMITAGLGEEWETLNVAIKPVPACHFTHAFADAAGILSKEWRGAPIRRIVAKVPPGAMKAVCEPAEKKQRPSNAYEAQFSVPYSVATGLRFGRYTLDALDPAAWQDPETLRLASLVECLPDPDADFPRYFGGQVHIELADGRVLSHAEPINRGAPDRPITNDEIVVKFHENAARAVSRAHADHVLNAVLGIERGSAAELSQLLGVQAHMEKTQ</sequence>
<gene>
    <name evidence="5" type="ORF">CS347_02615</name>
</gene>
<dbReference type="SUPFAM" id="SSF103378">
    <property type="entry name" value="2-methylcitrate dehydratase PrpD"/>
    <property type="match status" value="1"/>
</dbReference>
<dbReference type="AlphaFoldDB" id="A0AAN1RTI8"/>
<feature type="region of interest" description="Disordered" evidence="2">
    <location>
        <begin position="1"/>
        <end position="25"/>
    </location>
</feature>
<comment type="similarity">
    <text evidence="1">Belongs to the PrpD family.</text>
</comment>